<accession>A0AAQ3NZN9</accession>
<keyword evidence="3" id="KW-1185">Reference proteome</keyword>
<protein>
    <submittedName>
        <fullName evidence="2">Uncharacterized protein</fullName>
    </submittedName>
</protein>
<organism evidence="2 3">
    <name type="scientific">Vigna mungo</name>
    <name type="common">Black gram</name>
    <name type="synonym">Phaseolus mungo</name>
    <dbReference type="NCBI Taxonomy" id="3915"/>
    <lineage>
        <taxon>Eukaryota</taxon>
        <taxon>Viridiplantae</taxon>
        <taxon>Streptophyta</taxon>
        <taxon>Embryophyta</taxon>
        <taxon>Tracheophyta</taxon>
        <taxon>Spermatophyta</taxon>
        <taxon>Magnoliopsida</taxon>
        <taxon>eudicotyledons</taxon>
        <taxon>Gunneridae</taxon>
        <taxon>Pentapetalae</taxon>
        <taxon>rosids</taxon>
        <taxon>fabids</taxon>
        <taxon>Fabales</taxon>
        <taxon>Fabaceae</taxon>
        <taxon>Papilionoideae</taxon>
        <taxon>50 kb inversion clade</taxon>
        <taxon>NPAAA clade</taxon>
        <taxon>indigoferoid/millettioid clade</taxon>
        <taxon>Phaseoleae</taxon>
        <taxon>Vigna</taxon>
    </lineage>
</organism>
<reference evidence="2 3" key="1">
    <citation type="journal article" date="2023" name="Life. Sci Alliance">
        <title>Evolutionary insights into 3D genome organization and epigenetic landscape of Vigna mungo.</title>
        <authorList>
            <person name="Junaid A."/>
            <person name="Singh B."/>
            <person name="Bhatia S."/>
        </authorList>
    </citation>
    <scope>NUCLEOTIDE SEQUENCE [LARGE SCALE GENOMIC DNA]</scope>
    <source>
        <strain evidence="2">Urdbean</strain>
    </source>
</reference>
<evidence type="ECO:0000313" key="3">
    <source>
        <dbReference type="Proteomes" id="UP001374535"/>
    </source>
</evidence>
<dbReference type="AlphaFoldDB" id="A0AAQ3NZN9"/>
<gene>
    <name evidence="2" type="ORF">V8G54_005403</name>
</gene>
<name>A0AAQ3NZN9_VIGMU</name>
<sequence length="198" mass="21746">MYVCTYLRIPERIILHILPLVVFKGITICENHGLIVHHESVRHLHPRLRGVHGAVIDGLNLSGGESHRQRRRRRGTASYLSLRRGGVGAEPQGRLVRCHAYVVGIVADGAWQRACELGEVEPGVAAAEMQRRHVVGGGGHLRRLETSEPNSGLGSRLADFGDPLAPFSLADSSVCRRRSTNTGRTGRWHVHAKSVSKL</sequence>
<feature type="region of interest" description="Disordered" evidence="1">
    <location>
        <begin position="178"/>
        <end position="198"/>
    </location>
</feature>
<dbReference type="EMBL" id="CP144699">
    <property type="protein sequence ID" value="WVZ18081.1"/>
    <property type="molecule type" value="Genomic_DNA"/>
</dbReference>
<proteinExistence type="predicted"/>
<feature type="compositionally biased region" description="Basic residues" evidence="1">
    <location>
        <begin position="186"/>
        <end position="198"/>
    </location>
</feature>
<dbReference type="Proteomes" id="UP001374535">
    <property type="component" value="Chromosome 2"/>
</dbReference>
<evidence type="ECO:0000313" key="2">
    <source>
        <dbReference type="EMBL" id="WVZ18081.1"/>
    </source>
</evidence>
<evidence type="ECO:0000256" key="1">
    <source>
        <dbReference type="SAM" id="MobiDB-lite"/>
    </source>
</evidence>